<reference evidence="2" key="1">
    <citation type="journal article" date="2020" name="Stud. Mycol.">
        <title>101 Dothideomycetes genomes: a test case for predicting lifestyles and emergence of pathogens.</title>
        <authorList>
            <person name="Haridas S."/>
            <person name="Albert R."/>
            <person name="Binder M."/>
            <person name="Bloem J."/>
            <person name="Labutti K."/>
            <person name="Salamov A."/>
            <person name="Andreopoulos B."/>
            <person name="Baker S."/>
            <person name="Barry K."/>
            <person name="Bills G."/>
            <person name="Bluhm B."/>
            <person name="Cannon C."/>
            <person name="Castanera R."/>
            <person name="Culley D."/>
            <person name="Daum C."/>
            <person name="Ezra D."/>
            <person name="Gonzalez J."/>
            <person name="Henrissat B."/>
            <person name="Kuo A."/>
            <person name="Liang C."/>
            <person name="Lipzen A."/>
            <person name="Lutzoni F."/>
            <person name="Magnuson J."/>
            <person name="Mondo S."/>
            <person name="Nolan M."/>
            <person name="Ohm R."/>
            <person name="Pangilinan J."/>
            <person name="Park H.-J."/>
            <person name="Ramirez L."/>
            <person name="Alfaro M."/>
            <person name="Sun H."/>
            <person name="Tritt A."/>
            <person name="Yoshinaga Y."/>
            <person name="Zwiers L.-H."/>
            <person name="Turgeon B."/>
            <person name="Goodwin S."/>
            <person name="Spatafora J."/>
            <person name="Crous P."/>
            <person name="Grigoriev I."/>
        </authorList>
    </citation>
    <scope>NUCLEOTIDE SEQUENCE</scope>
    <source>
        <strain evidence="2">CBS 119925</strain>
    </source>
</reference>
<evidence type="ECO:0000313" key="3">
    <source>
        <dbReference type="Proteomes" id="UP000799440"/>
    </source>
</evidence>
<keyword evidence="3" id="KW-1185">Reference proteome</keyword>
<gene>
    <name evidence="2" type="ORF">M011DRAFT_465427</name>
</gene>
<proteinExistence type="predicted"/>
<protein>
    <submittedName>
        <fullName evidence="2">Uncharacterized protein</fullName>
    </submittedName>
</protein>
<evidence type="ECO:0000313" key="2">
    <source>
        <dbReference type="EMBL" id="KAF2749761.1"/>
    </source>
</evidence>
<name>A0A6A6VKN0_9PLEO</name>
<evidence type="ECO:0000256" key="1">
    <source>
        <dbReference type="SAM" id="MobiDB-lite"/>
    </source>
</evidence>
<dbReference type="EMBL" id="MU006565">
    <property type="protein sequence ID" value="KAF2749761.1"/>
    <property type="molecule type" value="Genomic_DNA"/>
</dbReference>
<dbReference type="AlphaFoldDB" id="A0A6A6VKN0"/>
<dbReference type="Proteomes" id="UP000799440">
    <property type="component" value="Unassembled WGS sequence"/>
</dbReference>
<sequence length="353" mass="39952">MQLPAQKRTFLPYLRGVPPEALRLGSLYMNPLEPSDGLASKRFEFRRDIEDQDDYEKLVKKWTWKEERDCPFSIEFETSQGGSLGVSFSDFVRLHGERSRSVLVTIQGESGRRLKIRDPEAFLEEVMRQEGIEKWIRKHASITHRSKFGRNRWRAPEIWMVTGVQHVTGGDIHFEGTSESHMSSETNVDAGAAAGLPPGMAKVGAGMSRDATNGAKTDFAHSEERIWAAQFMQVTIEFGPQTDEELSAGTDKPLPRTIRQFRLEDVPDLKARGIRASQERGQSPPGPIPKLIGRVTVSQRQREGDDDPEATDPEGIVIDDAPYVASVQSTDWESYEDYKRYLSDIERRREASQ</sequence>
<accession>A0A6A6VKN0</accession>
<feature type="region of interest" description="Disordered" evidence="1">
    <location>
        <begin position="273"/>
        <end position="322"/>
    </location>
</feature>
<dbReference type="OrthoDB" id="4670414at2759"/>
<organism evidence="2 3">
    <name type="scientific">Sporormia fimetaria CBS 119925</name>
    <dbReference type="NCBI Taxonomy" id="1340428"/>
    <lineage>
        <taxon>Eukaryota</taxon>
        <taxon>Fungi</taxon>
        <taxon>Dikarya</taxon>
        <taxon>Ascomycota</taxon>
        <taxon>Pezizomycotina</taxon>
        <taxon>Dothideomycetes</taxon>
        <taxon>Pleosporomycetidae</taxon>
        <taxon>Pleosporales</taxon>
        <taxon>Sporormiaceae</taxon>
        <taxon>Sporormia</taxon>
    </lineage>
</organism>